<feature type="compositionally biased region" description="Gly residues" evidence="1">
    <location>
        <begin position="79"/>
        <end position="90"/>
    </location>
</feature>
<feature type="domain" description="BHLH" evidence="2">
    <location>
        <begin position="154"/>
        <end position="206"/>
    </location>
</feature>
<dbReference type="CDD" id="cd19712">
    <property type="entry name" value="bHLH_TS_dimmed_like"/>
    <property type="match status" value="1"/>
</dbReference>
<protein>
    <submittedName>
        <fullName evidence="4">Protein dimmed</fullName>
    </submittedName>
</protein>
<dbReference type="GO" id="GO:0045944">
    <property type="term" value="P:positive regulation of transcription by RNA polymerase II"/>
    <property type="evidence" value="ECO:0007669"/>
    <property type="project" value="TreeGrafter"/>
</dbReference>
<dbReference type="SUPFAM" id="SSF47459">
    <property type="entry name" value="HLH, helix-loop-helix DNA-binding domain"/>
    <property type="match status" value="1"/>
</dbReference>
<organism evidence="3 4">
    <name type="scientific">Drosophila mauritiana</name>
    <name type="common">Fruit fly</name>
    <dbReference type="NCBI Taxonomy" id="7226"/>
    <lineage>
        <taxon>Eukaryota</taxon>
        <taxon>Metazoa</taxon>
        <taxon>Ecdysozoa</taxon>
        <taxon>Arthropoda</taxon>
        <taxon>Hexapoda</taxon>
        <taxon>Insecta</taxon>
        <taxon>Pterygota</taxon>
        <taxon>Neoptera</taxon>
        <taxon>Endopterygota</taxon>
        <taxon>Diptera</taxon>
        <taxon>Brachycera</taxon>
        <taxon>Muscomorpha</taxon>
        <taxon>Ephydroidea</taxon>
        <taxon>Drosophilidae</taxon>
        <taxon>Drosophila</taxon>
        <taxon>Sophophora</taxon>
    </lineage>
</organism>
<dbReference type="GO" id="GO:0005634">
    <property type="term" value="C:nucleus"/>
    <property type="evidence" value="ECO:0007669"/>
    <property type="project" value="TreeGrafter"/>
</dbReference>
<dbReference type="GO" id="GO:0061564">
    <property type="term" value="P:axon development"/>
    <property type="evidence" value="ECO:0007669"/>
    <property type="project" value="TreeGrafter"/>
</dbReference>
<evidence type="ECO:0000259" key="2">
    <source>
        <dbReference type="PROSITE" id="PS50888"/>
    </source>
</evidence>
<proteinExistence type="predicted"/>
<evidence type="ECO:0000313" key="4">
    <source>
        <dbReference type="RefSeq" id="XP_033154097.1"/>
    </source>
</evidence>
<name>A0A6P8JDE5_DROMA</name>
<dbReference type="Pfam" id="PF00010">
    <property type="entry name" value="HLH"/>
    <property type="match status" value="1"/>
</dbReference>
<feature type="compositionally biased region" description="Polar residues" evidence="1">
    <location>
        <begin position="55"/>
        <end position="64"/>
    </location>
</feature>
<dbReference type="SMART" id="SM00353">
    <property type="entry name" value="HLH"/>
    <property type="match status" value="1"/>
</dbReference>
<dbReference type="Gene3D" id="4.10.280.10">
    <property type="entry name" value="Helix-loop-helix DNA-binding domain"/>
    <property type="match status" value="1"/>
</dbReference>
<keyword evidence="3" id="KW-1185">Reference proteome</keyword>
<reference evidence="4" key="1">
    <citation type="submission" date="2025-08" db="UniProtKB">
        <authorList>
            <consortium name="RefSeq"/>
        </authorList>
    </citation>
    <scope>IDENTIFICATION</scope>
    <source>
        <strain evidence="4">Mau12</strain>
        <tissue evidence="4">Whole Body</tissue>
    </source>
</reference>
<sequence length="383" mass="40402">MDATQLTELMGSHDFMQLQHQLHHNNNNYNTDGHNGLSSESAEGSSRPVRRATRRTSQLSNNTYDLEMTDSSSQSDDTSGGGGSSNGGGSTTNTGHPSGCSLGGDGPSGRGRVHHASSGACPSTIAPNGTSSNSSNANASRRRKGALNAKERNMRRLESNERERMRMHSLNDAFQSLREVIPHVEMERRLSKIETLTLAKNYIINLTHIILSKRNEEAAALELNSGAVGGVLLSNLTSESGGPVASGIALNSNAATLCFEDTLASGGPFDCALLAATDGSLLNATTVTASPAMQSIQSQAIHLQTPMEQQQQQASHLPHLHGHGHLGASMSIQSQQQPRLIINGGNTSVGLGVGIGVGVGVVNNATSFADINDNFDEPFREFL</sequence>
<dbReference type="GeneID" id="117137012"/>
<dbReference type="PANTHER" id="PTHR19290">
    <property type="entry name" value="BASIC HELIX-LOOP-HELIX PROTEIN NEUROGENIN-RELATED"/>
    <property type="match status" value="1"/>
</dbReference>
<gene>
    <name evidence="4" type="primary">LOC117137012</name>
</gene>
<dbReference type="GO" id="GO:0007423">
    <property type="term" value="P:sensory organ development"/>
    <property type="evidence" value="ECO:0007669"/>
    <property type="project" value="TreeGrafter"/>
</dbReference>
<accession>A0A6P8JDE5</accession>
<feature type="compositionally biased region" description="Low complexity" evidence="1">
    <location>
        <begin position="69"/>
        <end position="78"/>
    </location>
</feature>
<dbReference type="Proteomes" id="UP000515162">
    <property type="component" value="Chromosome 2L"/>
</dbReference>
<dbReference type="GO" id="GO:0000981">
    <property type="term" value="F:DNA-binding transcription factor activity, RNA polymerase II-specific"/>
    <property type="evidence" value="ECO:0007669"/>
    <property type="project" value="TreeGrafter"/>
</dbReference>
<evidence type="ECO:0000313" key="3">
    <source>
        <dbReference type="Proteomes" id="UP000515162"/>
    </source>
</evidence>
<feature type="compositionally biased region" description="Polar residues" evidence="1">
    <location>
        <begin position="29"/>
        <end position="44"/>
    </location>
</feature>
<feature type="region of interest" description="Disordered" evidence="1">
    <location>
        <begin position="24"/>
        <end position="156"/>
    </location>
</feature>
<dbReference type="PROSITE" id="PS50888">
    <property type="entry name" value="BHLH"/>
    <property type="match status" value="1"/>
</dbReference>
<dbReference type="InterPro" id="IPR036638">
    <property type="entry name" value="HLH_DNA-bd_sf"/>
</dbReference>
<dbReference type="PANTHER" id="PTHR19290:SF167">
    <property type="entry name" value="PROTEIN DIMMED"/>
    <property type="match status" value="1"/>
</dbReference>
<dbReference type="GO" id="GO:0070888">
    <property type="term" value="F:E-box binding"/>
    <property type="evidence" value="ECO:0007669"/>
    <property type="project" value="TreeGrafter"/>
</dbReference>
<dbReference type="InterPro" id="IPR050359">
    <property type="entry name" value="bHLH_transcription_factors"/>
</dbReference>
<dbReference type="CTD" id="35404"/>
<dbReference type="RefSeq" id="XP_033154097.1">
    <property type="nucleotide sequence ID" value="XM_033298206.1"/>
</dbReference>
<dbReference type="AlphaFoldDB" id="A0A6P8JDE5"/>
<evidence type="ECO:0000256" key="1">
    <source>
        <dbReference type="SAM" id="MobiDB-lite"/>
    </source>
</evidence>
<dbReference type="InterPro" id="IPR011598">
    <property type="entry name" value="bHLH_dom"/>
</dbReference>
<dbReference type="GO" id="GO:0046983">
    <property type="term" value="F:protein dimerization activity"/>
    <property type="evidence" value="ECO:0007669"/>
    <property type="project" value="InterPro"/>
</dbReference>